<proteinExistence type="predicted"/>
<organism evidence="1 2">
    <name type="scientific">BD1-7 clade bacterium</name>
    <dbReference type="NCBI Taxonomy" id="2029982"/>
    <lineage>
        <taxon>Bacteria</taxon>
        <taxon>Pseudomonadati</taxon>
        <taxon>Pseudomonadota</taxon>
        <taxon>Gammaproteobacteria</taxon>
        <taxon>Cellvibrionales</taxon>
        <taxon>Spongiibacteraceae</taxon>
        <taxon>BD1-7 clade</taxon>
    </lineage>
</organism>
<protein>
    <submittedName>
        <fullName evidence="1">Uncharacterized protein</fullName>
    </submittedName>
</protein>
<evidence type="ECO:0000313" key="1">
    <source>
        <dbReference type="EMBL" id="CAA0098472.1"/>
    </source>
</evidence>
<dbReference type="AlphaFoldDB" id="A0A5S9P5D8"/>
<dbReference type="Proteomes" id="UP000434580">
    <property type="component" value="Unassembled WGS sequence"/>
</dbReference>
<name>A0A5S9P5D8_9GAMM</name>
<accession>A0A5S9P5D8</accession>
<sequence length="85" mass="9589">MIMALVKDAPRNLHRRRNMPGGYYHVERRVEECPAGSGEVNELSLASATTNYLGLLYNEKQGKKINDSDPLINPLINPLITLIKR</sequence>
<gene>
    <name evidence="1" type="ORF">DPBNPPHM_03637</name>
</gene>
<evidence type="ECO:0000313" key="2">
    <source>
        <dbReference type="Proteomes" id="UP000434580"/>
    </source>
</evidence>
<dbReference type="EMBL" id="CACSII010000006">
    <property type="protein sequence ID" value="CAA0098472.1"/>
    <property type="molecule type" value="Genomic_DNA"/>
</dbReference>
<reference evidence="1 2" key="1">
    <citation type="submission" date="2019-11" db="EMBL/GenBank/DDBJ databases">
        <authorList>
            <person name="Holert J."/>
        </authorList>
    </citation>
    <scope>NUCLEOTIDE SEQUENCE [LARGE SCALE GENOMIC DNA]</scope>
    <source>
        <strain evidence="1">BC5_2</strain>
    </source>
</reference>